<evidence type="ECO:0000256" key="4">
    <source>
        <dbReference type="PROSITE-ProRule" id="PRU00278"/>
    </source>
</evidence>
<dbReference type="GO" id="GO:0003755">
    <property type="term" value="F:peptidyl-prolyl cis-trans isomerase activity"/>
    <property type="evidence" value="ECO:0007669"/>
    <property type="project" value="UniProtKB-UniRule"/>
</dbReference>
<dbReference type="InterPro" id="IPR046357">
    <property type="entry name" value="PPIase_dom_sf"/>
</dbReference>
<dbReference type="SUPFAM" id="SSF54534">
    <property type="entry name" value="FKBP-like"/>
    <property type="match status" value="1"/>
</dbReference>
<evidence type="ECO:0000256" key="2">
    <source>
        <dbReference type="ARBA" id="ARBA00023110"/>
    </source>
</evidence>
<dbReference type="EC" id="5.2.1.8" evidence="5"/>
<dbReference type="PROSITE" id="PS50198">
    <property type="entry name" value="PPIC_PPIASE_2"/>
    <property type="match status" value="1"/>
</dbReference>
<dbReference type="Pfam" id="PF00639">
    <property type="entry name" value="Rotamase"/>
    <property type="match status" value="1"/>
</dbReference>
<evidence type="ECO:0000259" key="6">
    <source>
        <dbReference type="PROSITE" id="PS50198"/>
    </source>
</evidence>
<evidence type="ECO:0000256" key="1">
    <source>
        <dbReference type="ARBA" id="ARBA00000971"/>
    </source>
</evidence>
<dbReference type="InterPro" id="IPR000297">
    <property type="entry name" value="PPIase_PpiC"/>
</dbReference>
<gene>
    <name evidence="7" type="ORF">EVOR1521_LOCUS10377</name>
</gene>
<name>A0AA36I9H1_9DINO</name>
<sequence>MSGKVRVLHLLCKNCNSRNPVSRRTGESTASVSVESAHAELKAIMEKLNGKSGQDLVDAFAKEAQARSDCGSYAQGGDLGHFGPGEMQKEFEEASFKLEVGQMSGIIDSQSGSHIILRGKLSHVDDSRMDSHVAVLPCHLLRHRVRGRKAAGESASTNSSCIYTSRGRRGKNIQLTGGFTVHVRRGLSFLVAWQPASAVAVLAHPRICENVALFPRGARVFLPAPSAKLRLLRCWTAGRAGARCGLVALRWLGVGVAPIAAWWFARASLQMPATCLQAPVQLS</sequence>
<dbReference type="Proteomes" id="UP001178507">
    <property type="component" value="Unassembled WGS sequence"/>
</dbReference>
<keyword evidence="8" id="KW-1185">Reference proteome</keyword>
<comment type="caution">
    <text evidence="7">The sequence shown here is derived from an EMBL/GenBank/DDBJ whole genome shotgun (WGS) entry which is preliminary data.</text>
</comment>
<keyword evidence="3 4" id="KW-0413">Isomerase</keyword>
<reference evidence="7" key="1">
    <citation type="submission" date="2023-08" db="EMBL/GenBank/DDBJ databases">
        <authorList>
            <person name="Chen Y."/>
            <person name="Shah S."/>
            <person name="Dougan E. K."/>
            <person name="Thang M."/>
            <person name="Chan C."/>
        </authorList>
    </citation>
    <scope>NUCLEOTIDE SEQUENCE</scope>
</reference>
<feature type="domain" description="PpiC" evidence="6">
    <location>
        <begin position="2"/>
        <end position="120"/>
    </location>
</feature>
<keyword evidence="2 4" id="KW-0697">Rotamase</keyword>
<organism evidence="7 8">
    <name type="scientific">Effrenium voratum</name>
    <dbReference type="NCBI Taxonomy" id="2562239"/>
    <lineage>
        <taxon>Eukaryota</taxon>
        <taxon>Sar</taxon>
        <taxon>Alveolata</taxon>
        <taxon>Dinophyceae</taxon>
        <taxon>Suessiales</taxon>
        <taxon>Symbiodiniaceae</taxon>
        <taxon>Effrenium</taxon>
    </lineage>
</organism>
<evidence type="ECO:0000313" key="7">
    <source>
        <dbReference type="EMBL" id="CAJ1383197.1"/>
    </source>
</evidence>
<evidence type="ECO:0000313" key="8">
    <source>
        <dbReference type="Proteomes" id="UP001178507"/>
    </source>
</evidence>
<dbReference type="GO" id="GO:0005829">
    <property type="term" value="C:cytosol"/>
    <property type="evidence" value="ECO:0007669"/>
    <property type="project" value="TreeGrafter"/>
</dbReference>
<dbReference type="PANTHER" id="PTHR10657:SF4">
    <property type="entry name" value="PEPTIDYL-PROLYL CIS-TRANS ISOMERASE-RELATED"/>
    <property type="match status" value="1"/>
</dbReference>
<dbReference type="InterPro" id="IPR051370">
    <property type="entry name" value="PPIase_Pin1"/>
</dbReference>
<evidence type="ECO:0000256" key="5">
    <source>
        <dbReference type="RuleBase" id="RU363014"/>
    </source>
</evidence>
<comment type="catalytic activity">
    <reaction evidence="1 5">
        <text>[protein]-peptidylproline (omega=180) = [protein]-peptidylproline (omega=0)</text>
        <dbReference type="Rhea" id="RHEA:16237"/>
        <dbReference type="Rhea" id="RHEA-COMP:10747"/>
        <dbReference type="Rhea" id="RHEA-COMP:10748"/>
        <dbReference type="ChEBI" id="CHEBI:83833"/>
        <dbReference type="ChEBI" id="CHEBI:83834"/>
        <dbReference type="EC" id="5.2.1.8"/>
    </reaction>
</comment>
<protein>
    <recommendedName>
        <fullName evidence="5">Peptidyl-prolyl cis-trans isomerase</fullName>
        <ecNumber evidence="5">5.2.1.8</ecNumber>
    </recommendedName>
</protein>
<dbReference type="GO" id="GO:0005634">
    <property type="term" value="C:nucleus"/>
    <property type="evidence" value="ECO:0007669"/>
    <property type="project" value="TreeGrafter"/>
</dbReference>
<evidence type="ECO:0000256" key="3">
    <source>
        <dbReference type="ARBA" id="ARBA00023235"/>
    </source>
</evidence>
<dbReference type="EMBL" id="CAUJNA010000995">
    <property type="protein sequence ID" value="CAJ1383197.1"/>
    <property type="molecule type" value="Genomic_DNA"/>
</dbReference>
<dbReference type="PANTHER" id="PTHR10657">
    <property type="entry name" value="PEPTIDYL-PROLYL CIS-TRANS ISOMERASE"/>
    <property type="match status" value="1"/>
</dbReference>
<proteinExistence type="predicted"/>
<dbReference type="AlphaFoldDB" id="A0AA36I9H1"/>
<accession>A0AA36I9H1</accession>
<dbReference type="Gene3D" id="3.10.50.40">
    <property type="match status" value="1"/>
</dbReference>